<evidence type="ECO:0000256" key="2">
    <source>
        <dbReference type="ARBA" id="ARBA00022741"/>
    </source>
</evidence>
<dbReference type="SMART" id="SM00382">
    <property type="entry name" value="AAA"/>
    <property type="match status" value="1"/>
</dbReference>
<protein>
    <submittedName>
        <fullName evidence="5">ABC transporter</fullName>
    </submittedName>
</protein>
<evidence type="ECO:0000259" key="4">
    <source>
        <dbReference type="PROSITE" id="PS50893"/>
    </source>
</evidence>
<dbReference type="GO" id="GO:0016887">
    <property type="term" value="F:ATP hydrolysis activity"/>
    <property type="evidence" value="ECO:0007669"/>
    <property type="project" value="InterPro"/>
</dbReference>
<keyword evidence="1" id="KW-0813">Transport</keyword>
<evidence type="ECO:0000313" key="5">
    <source>
        <dbReference type="EMBL" id="GCA66224.1"/>
    </source>
</evidence>
<gene>
    <name evidence="5" type="ORF">KGMB01110_06600</name>
</gene>
<evidence type="ECO:0000256" key="3">
    <source>
        <dbReference type="ARBA" id="ARBA00022840"/>
    </source>
</evidence>
<proteinExistence type="predicted"/>
<dbReference type="InterPro" id="IPR003439">
    <property type="entry name" value="ABC_transporter-like_ATP-bd"/>
</dbReference>
<accession>A0A391NXV1</accession>
<dbReference type="Pfam" id="PF00005">
    <property type="entry name" value="ABC_tran"/>
    <property type="match status" value="1"/>
</dbReference>
<dbReference type="EMBL" id="BHGK01000001">
    <property type="protein sequence ID" value="GCA66224.1"/>
    <property type="molecule type" value="Genomic_DNA"/>
</dbReference>
<dbReference type="InterPro" id="IPR027417">
    <property type="entry name" value="P-loop_NTPase"/>
</dbReference>
<dbReference type="SUPFAM" id="SSF52540">
    <property type="entry name" value="P-loop containing nucleoside triphosphate hydrolases"/>
    <property type="match status" value="1"/>
</dbReference>
<keyword evidence="3" id="KW-0067">ATP-binding</keyword>
<dbReference type="GO" id="GO:0005524">
    <property type="term" value="F:ATP binding"/>
    <property type="evidence" value="ECO:0007669"/>
    <property type="project" value="UniProtKB-KW"/>
</dbReference>
<keyword evidence="2" id="KW-0547">Nucleotide-binding</keyword>
<reference evidence="6" key="1">
    <citation type="submission" date="2018-09" db="EMBL/GenBank/DDBJ databases">
        <title>Draft Genome Sequence of Mediterraneibacter sp. KCTC 15684.</title>
        <authorList>
            <person name="Kim J.S."/>
            <person name="Han K.I."/>
            <person name="Suh M.K."/>
            <person name="Lee K.C."/>
            <person name="Eom M.K."/>
            <person name="Lee J.H."/>
            <person name="Park S.H."/>
            <person name="Kang S.W."/>
            <person name="Park J.E."/>
            <person name="Oh B.S."/>
            <person name="Yu S.Y."/>
            <person name="Choi S.H."/>
            <person name="Lee D.H."/>
            <person name="Yoon H."/>
            <person name="Kim B."/>
            <person name="Yang S.J."/>
            <person name="Lee J.S."/>
        </authorList>
    </citation>
    <scope>NUCLEOTIDE SEQUENCE [LARGE SCALE GENOMIC DNA]</scope>
    <source>
        <strain evidence="6">KCTC 15684</strain>
    </source>
</reference>
<sequence length="282" mass="31974">MIRMEQVQKTYGTFQFQVSMEIPQGRITGFVGKNGAGKSTAIKLILGLIRPEAGKVQVFGIPAEKLTPSDKQKIGVSLAEAGFSVQLTVQDIEKILGKMYPKFNAELFQRKCREFRIPYQKKLKEFSTGMKAKLRVLIALTHGARLLVLDEPTAGMDVEARQEVLDLLREYMAEDETRTLLITSHISSDLETLCDDIYLIHDGKILLNEETDQILDHYGILKVSEEQFGTLDQEYLIKCQKEPYGYACFTKDKQYYQENYPGIVVEQGGIDELILMMTGGYH</sequence>
<dbReference type="InterPro" id="IPR003593">
    <property type="entry name" value="AAA+_ATPase"/>
</dbReference>
<dbReference type="PANTHER" id="PTHR42939:SF3">
    <property type="entry name" value="ABC TRANSPORTER ATP-BINDING COMPONENT"/>
    <property type="match status" value="1"/>
</dbReference>
<dbReference type="PANTHER" id="PTHR42939">
    <property type="entry name" value="ABC TRANSPORTER ATP-BINDING PROTEIN ALBC-RELATED"/>
    <property type="match status" value="1"/>
</dbReference>
<keyword evidence="6" id="KW-1185">Reference proteome</keyword>
<dbReference type="InterPro" id="IPR051782">
    <property type="entry name" value="ABC_Transporter_VariousFunc"/>
</dbReference>
<dbReference type="CDD" id="cd03230">
    <property type="entry name" value="ABC_DR_subfamily_A"/>
    <property type="match status" value="1"/>
</dbReference>
<evidence type="ECO:0000313" key="6">
    <source>
        <dbReference type="Proteomes" id="UP000265643"/>
    </source>
</evidence>
<dbReference type="RefSeq" id="WP_119297561.1">
    <property type="nucleotide sequence ID" value="NZ_BHGK01000001.1"/>
</dbReference>
<feature type="domain" description="ABC transporter" evidence="4">
    <location>
        <begin position="2"/>
        <end position="227"/>
    </location>
</feature>
<dbReference type="AlphaFoldDB" id="A0A391NXV1"/>
<dbReference type="Proteomes" id="UP000265643">
    <property type="component" value="Unassembled WGS sequence"/>
</dbReference>
<name>A0A391NXV1_9FIRM</name>
<dbReference type="Gene3D" id="3.40.50.300">
    <property type="entry name" value="P-loop containing nucleotide triphosphate hydrolases"/>
    <property type="match status" value="1"/>
</dbReference>
<organism evidence="5 6">
    <name type="scientific">Mediterraneibacter butyricigenes</name>
    <dbReference type="NCBI Taxonomy" id="2316025"/>
    <lineage>
        <taxon>Bacteria</taxon>
        <taxon>Bacillati</taxon>
        <taxon>Bacillota</taxon>
        <taxon>Clostridia</taxon>
        <taxon>Lachnospirales</taxon>
        <taxon>Lachnospiraceae</taxon>
        <taxon>Mediterraneibacter</taxon>
    </lineage>
</organism>
<comment type="caution">
    <text evidence="5">The sequence shown here is derived from an EMBL/GenBank/DDBJ whole genome shotgun (WGS) entry which is preliminary data.</text>
</comment>
<dbReference type="PROSITE" id="PS50893">
    <property type="entry name" value="ABC_TRANSPORTER_2"/>
    <property type="match status" value="1"/>
</dbReference>
<evidence type="ECO:0000256" key="1">
    <source>
        <dbReference type="ARBA" id="ARBA00022448"/>
    </source>
</evidence>